<dbReference type="PANTHER" id="PTHR43827">
    <property type="entry name" value="2,5-DIKETO-D-GLUCONIC ACID REDUCTASE"/>
    <property type="match status" value="1"/>
</dbReference>
<dbReference type="CDD" id="cd19133">
    <property type="entry name" value="AKR_AKR5F1"/>
    <property type="match status" value="1"/>
</dbReference>
<dbReference type="PROSITE" id="PS00798">
    <property type="entry name" value="ALDOKETO_REDUCTASE_1"/>
    <property type="match status" value="1"/>
</dbReference>
<dbReference type="PROSITE" id="PS00063">
    <property type="entry name" value="ALDOKETO_REDUCTASE_3"/>
    <property type="match status" value="1"/>
</dbReference>
<dbReference type="FunFam" id="3.20.20.100:FF:000015">
    <property type="entry name" value="Oxidoreductase, aldo/keto reductase family"/>
    <property type="match status" value="1"/>
</dbReference>
<protein>
    <submittedName>
        <fullName evidence="8">Aldo/keto reductase</fullName>
    </submittedName>
</protein>
<evidence type="ECO:0000256" key="4">
    <source>
        <dbReference type="PIRSR" id="PIRSR000097-1"/>
    </source>
</evidence>
<dbReference type="GO" id="GO:0016616">
    <property type="term" value="F:oxidoreductase activity, acting on the CH-OH group of donors, NAD or NADP as acceptor"/>
    <property type="evidence" value="ECO:0007669"/>
    <property type="project" value="UniProtKB-ARBA"/>
</dbReference>
<evidence type="ECO:0000256" key="5">
    <source>
        <dbReference type="PIRSR" id="PIRSR000097-2"/>
    </source>
</evidence>
<dbReference type="Gene3D" id="3.20.20.100">
    <property type="entry name" value="NADP-dependent oxidoreductase domain"/>
    <property type="match status" value="1"/>
</dbReference>
<dbReference type="SUPFAM" id="SSF51430">
    <property type="entry name" value="NAD(P)-linked oxidoreductase"/>
    <property type="match status" value="1"/>
</dbReference>
<dbReference type="InterPro" id="IPR018170">
    <property type="entry name" value="Aldo/ket_reductase_CS"/>
</dbReference>
<evidence type="ECO:0000256" key="2">
    <source>
        <dbReference type="ARBA" id="ARBA00022857"/>
    </source>
</evidence>
<dbReference type="Pfam" id="PF00248">
    <property type="entry name" value="Aldo_ket_red"/>
    <property type="match status" value="1"/>
</dbReference>
<sequence>MSQLFNQPTVTLNNGIQMPMVGFGVFQIPDLEQCQEVVEEAIRVGYRHFDTAQIYGNEVAVGKAIKASGLPREEFFITTKLWVSDFSYEGAKEAFTTSLERLDMDYVDLYLIHQPFGDIFGAWRAMEELYKEGKIRAIGVSNFKSDQLANLAVFNEVTPAVNQIELHVFNQRDEERAYMAEKGVVAESWGALAAGQFDVFSNPVLVEIAGKYGKTTSQVMLRWHLQSGLVSLAKSVTPTRIQENFDIFDFELSAEDMKKITTLNTNTTLFEDHHSAKAVEIIAGFVGKSF</sequence>
<dbReference type="PIRSF" id="PIRSF000097">
    <property type="entry name" value="AKR"/>
    <property type="match status" value="1"/>
</dbReference>
<comment type="caution">
    <text evidence="8">The sequence shown here is derived from an EMBL/GenBank/DDBJ whole genome shotgun (WGS) entry which is preliminary data.</text>
</comment>
<dbReference type="Proteomes" id="UP000305768">
    <property type="component" value="Unassembled WGS sequence"/>
</dbReference>
<feature type="site" description="Lowers pKa of active site Tyr" evidence="6">
    <location>
        <position position="80"/>
    </location>
</feature>
<feature type="binding site" evidence="5">
    <location>
        <position position="113"/>
    </location>
    <ligand>
        <name>substrate</name>
    </ligand>
</feature>
<name>A0A4T2H4K7_STRSU</name>
<reference evidence="8 9" key="1">
    <citation type="submission" date="2019-04" db="EMBL/GenBank/DDBJ databases">
        <title>Genome analysis of Streptococcus suis strain WUSS425.</title>
        <authorList>
            <person name="Chen H."/>
            <person name="Gao X."/>
            <person name="Wu Z."/>
        </authorList>
    </citation>
    <scope>NUCLEOTIDE SEQUENCE [LARGE SCALE GENOMIC DNA]</scope>
    <source>
        <strain evidence="8 9">WUSS425</strain>
    </source>
</reference>
<dbReference type="InterPro" id="IPR036812">
    <property type="entry name" value="NAD(P)_OxRdtase_dom_sf"/>
</dbReference>
<dbReference type="RefSeq" id="WP_105133949.1">
    <property type="nucleotide sequence ID" value="NZ_JABTZM010000009.1"/>
</dbReference>
<organism evidence="8 9">
    <name type="scientific">Streptococcus suis</name>
    <dbReference type="NCBI Taxonomy" id="1307"/>
    <lineage>
        <taxon>Bacteria</taxon>
        <taxon>Bacillati</taxon>
        <taxon>Bacillota</taxon>
        <taxon>Bacilli</taxon>
        <taxon>Lactobacillales</taxon>
        <taxon>Streptococcaceae</taxon>
        <taxon>Streptococcus</taxon>
    </lineage>
</organism>
<proteinExistence type="inferred from homology"/>
<evidence type="ECO:0000313" key="9">
    <source>
        <dbReference type="Proteomes" id="UP000305768"/>
    </source>
</evidence>
<dbReference type="AlphaFoldDB" id="A0A4T2H4K7"/>
<gene>
    <name evidence="8" type="ORF">FAJ34_07755</name>
</gene>
<evidence type="ECO:0000256" key="1">
    <source>
        <dbReference type="ARBA" id="ARBA00007905"/>
    </source>
</evidence>
<dbReference type="InterPro" id="IPR020471">
    <property type="entry name" value="AKR"/>
</dbReference>
<dbReference type="PANTHER" id="PTHR43827:SF3">
    <property type="entry name" value="NADP-DEPENDENT OXIDOREDUCTASE DOMAIN-CONTAINING PROTEIN"/>
    <property type="match status" value="1"/>
</dbReference>
<accession>A0A4T2H4K7</accession>
<dbReference type="PRINTS" id="PR00069">
    <property type="entry name" value="ALDKETRDTASE"/>
</dbReference>
<keyword evidence="2" id="KW-0521">NADP</keyword>
<evidence type="ECO:0000313" key="8">
    <source>
        <dbReference type="EMBL" id="TII07028.1"/>
    </source>
</evidence>
<keyword evidence="3" id="KW-0560">Oxidoreductase</keyword>
<dbReference type="InterPro" id="IPR023210">
    <property type="entry name" value="NADP_OxRdtase_dom"/>
</dbReference>
<feature type="active site" description="Proton donor" evidence="4">
    <location>
        <position position="55"/>
    </location>
</feature>
<evidence type="ECO:0000256" key="3">
    <source>
        <dbReference type="ARBA" id="ARBA00023002"/>
    </source>
</evidence>
<dbReference type="PROSITE" id="PS00062">
    <property type="entry name" value="ALDOKETO_REDUCTASE_2"/>
    <property type="match status" value="1"/>
</dbReference>
<evidence type="ECO:0000256" key="6">
    <source>
        <dbReference type="PIRSR" id="PIRSR000097-3"/>
    </source>
</evidence>
<evidence type="ECO:0000259" key="7">
    <source>
        <dbReference type="Pfam" id="PF00248"/>
    </source>
</evidence>
<dbReference type="EMBL" id="SSXP01000010">
    <property type="protein sequence ID" value="TII07028.1"/>
    <property type="molecule type" value="Genomic_DNA"/>
</dbReference>
<feature type="domain" description="NADP-dependent oxidoreductase" evidence="7">
    <location>
        <begin position="30"/>
        <end position="264"/>
    </location>
</feature>
<comment type="similarity">
    <text evidence="1">Belongs to the aldo/keto reductase family.</text>
</comment>